<accession>A0ACC2AAE7</accession>
<organism evidence="1 2">
    <name type="scientific">Diphasiastrum complanatum</name>
    <name type="common">Issler's clubmoss</name>
    <name type="synonym">Lycopodium complanatum</name>
    <dbReference type="NCBI Taxonomy" id="34168"/>
    <lineage>
        <taxon>Eukaryota</taxon>
        <taxon>Viridiplantae</taxon>
        <taxon>Streptophyta</taxon>
        <taxon>Embryophyta</taxon>
        <taxon>Tracheophyta</taxon>
        <taxon>Lycopodiopsida</taxon>
        <taxon>Lycopodiales</taxon>
        <taxon>Lycopodiaceae</taxon>
        <taxon>Lycopodioideae</taxon>
        <taxon>Diphasiastrum</taxon>
    </lineage>
</organism>
<gene>
    <name evidence="1" type="ORF">O6H91_23G047500</name>
</gene>
<name>A0ACC2AAE7_DIPCM</name>
<proteinExistence type="predicted"/>
<sequence length="117" mass="13691">MAYHLTSFLHLLTIYLKRLLVHSVAGSWKTQGRTLKPLGNGRMRLGSFRMFRLPLRPLYINSTSIVRKQRLVCRLCFQEELHQIEMDVLQEDNFLQHSEEKSETRITASDGKAQLTF</sequence>
<dbReference type="EMBL" id="CM055114">
    <property type="protein sequence ID" value="KAJ7514507.1"/>
    <property type="molecule type" value="Genomic_DNA"/>
</dbReference>
<evidence type="ECO:0000313" key="1">
    <source>
        <dbReference type="EMBL" id="KAJ7514507.1"/>
    </source>
</evidence>
<evidence type="ECO:0000313" key="2">
    <source>
        <dbReference type="Proteomes" id="UP001162992"/>
    </source>
</evidence>
<dbReference type="Proteomes" id="UP001162992">
    <property type="component" value="Chromosome 23"/>
</dbReference>
<protein>
    <submittedName>
        <fullName evidence="1">Uncharacterized protein</fullName>
    </submittedName>
</protein>
<keyword evidence="2" id="KW-1185">Reference proteome</keyword>
<comment type="caution">
    <text evidence="1">The sequence shown here is derived from an EMBL/GenBank/DDBJ whole genome shotgun (WGS) entry which is preliminary data.</text>
</comment>
<reference evidence="2" key="1">
    <citation type="journal article" date="2024" name="Proc. Natl. Acad. Sci. U.S.A.">
        <title>Extraordinary preservation of gene collinearity over three hundred million years revealed in homosporous lycophytes.</title>
        <authorList>
            <person name="Li C."/>
            <person name="Wickell D."/>
            <person name="Kuo L.Y."/>
            <person name="Chen X."/>
            <person name="Nie B."/>
            <person name="Liao X."/>
            <person name="Peng D."/>
            <person name="Ji J."/>
            <person name="Jenkins J."/>
            <person name="Williams M."/>
            <person name="Shu S."/>
            <person name="Plott C."/>
            <person name="Barry K."/>
            <person name="Rajasekar S."/>
            <person name="Grimwood J."/>
            <person name="Han X."/>
            <person name="Sun S."/>
            <person name="Hou Z."/>
            <person name="He W."/>
            <person name="Dai G."/>
            <person name="Sun C."/>
            <person name="Schmutz J."/>
            <person name="Leebens-Mack J.H."/>
            <person name="Li F.W."/>
            <person name="Wang L."/>
        </authorList>
    </citation>
    <scope>NUCLEOTIDE SEQUENCE [LARGE SCALE GENOMIC DNA]</scope>
    <source>
        <strain evidence="2">cv. PW_Plant_1</strain>
    </source>
</reference>